<dbReference type="InterPro" id="IPR000453">
    <property type="entry name" value="Chorismate_synth"/>
</dbReference>
<evidence type="ECO:0000313" key="10">
    <source>
        <dbReference type="EMBL" id="ALJ90411.1"/>
    </source>
</evidence>
<feature type="binding site" evidence="7">
    <location>
        <position position="57"/>
    </location>
    <ligand>
        <name>NADP(+)</name>
        <dbReference type="ChEBI" id="CHEBI:58349"/>
    </ligand>
</feature>
<dbReference type="Gene3D" id="3.60.150.10">
    <property type="entry name" value="Chorismate synthase AroC"/>
    <property type="match status" value="1"/>
</dbReference>
<keyword evidence="7" id="KW-0274">FAD</keyword>
<protein>
    <recommendedName>
        <fullName evidence="3 7">Chorismate synthase</fullName>
        <shortName evidence="7">CS</shortName>
        <ecNumber evidence="3 7">4.2.3.5</ecNumber>
    </recommendedName>
    <alternativeName>
        <fullName evidence="7">5-enolpyruvylshikimate-3-phosphate phospholyase</fullName>
    </alternativeName>
</protein>
<reference evidence="11" key="1">
    <citation type="journal article" date="2015" name="PLoS ONE">
        <title>Complete Genome Sequence of Thermus aquaticus Y51MC23.</title>
        <authorList>
            <person name="Brumm P.J."/>
            <person name="Monsma S."/>
            <person name="Keough B."/>
            <person name="Jasinovica S."/>
            <person name="Ferguson E."/>
            <person name="Schoenfeld T."/>
            <person name="Lodes M."/>
            <person name="Mead D.A."/>
        </authorList>
    </citation>
    <scope>NUCLEOTIDE SEQUENCE [LARGE SCALE GENOMIC DNA]</scope>
    <source>
        <strain evidence="11">BAA-2747 / Y51MC23</strain>
    </source>
</reference>
<evidence type="ECO:0000313" key="11">
    <source>
        <dbReference type="Proteomes" id="UP000058660"/>
    </source>
</evidence>
<evidence type="ECO:0000256" key="2">
    <source>
        <dbReference type="ARBA" id="ARBA00008014"/>
    </source>
</evidence>
<comment type="caution">
    <text evidence="7">Lacks conserved residue(s) required for the propagation of feature annotation.</text>
</comment>
<comment type="pathway">
    <text evidence="1 7 8">Metabolic intermediate biosynthesis; chorismate biosynthesis; chorismate from D-erythrose 4-phosphate and phosphoenolpyruvate: step 7/7.</text>
</comment>
<keyword evidence="4 7" id="KW-0028">Amino-acid biosynthesis</keyword>
<evidence type="ECO:0000256" key="4">
    <source>
        <dbReference type="ARBA" id="ARBA00022605"/>
    </source>
</evidence>
<keyword evidence="11" id="KW-1185">Reference proteome</keyword>
<sequence>MALPRPLPYNGPMRFLTAGESHGPELLAIIEGLPAGLPLTEEDINPWLERRQKGYGRGRRMVIEKDQVEFRAGVRAGRTTGAPVALAIRNADFRNWVEVMDPAPGNEPRKRALTAPRPGHADLSGGLKYGHKDLRDVLERASARETAMRVAVGAVAMKFLSLLGVEGVGYVLGMAGVWSRVPFSWDLLARIEASPVRMTDPEAEAEVIRRIDQAKAEGDTLGGILEARFRGLVPGLGSHVHWDRKLDGRLAQMAMSIPAVKGVEIGPGFENAMKRGSEVHDPIFWSPERGFYRETNRAGGLEGGMTTGEELVIRAALKPIATLMKPLPTVDVLTHEPKDAARERSDTTAVPAASVILCALSAIVLAQAYLEKFGGDTMEEIQERVERYRERVRAY</sequence>
<dbReference type="GO" id="GO:0004107">
    <property type="term" value="F:chorismate synthase activity"/>
    <property type="evidence" value="ECO:0007669"/>
    <property type="project" value="UniProtKB-EC"/>
</dbReference>
<dbReference type="InterPro" id="IPR035904">
    <property type="entry name" value="Chorismate_synth_AroC_sf"/>
</dbReference>
<dbReference type="PROSITE" id="PS00788">
    <property type="entry name" value="CHORISMATE_SYNTHASE_2"/>
    <property type="match status" value="1"/>
</dbReference>
<keyword evidence="6 7" id="KW-0456">Lyase</keyword>
<evidence type="ECO:0000256" key="8">
    <source>
        <dbReference type="RuleBase" id="RU000605"/>
    </source>
</evidence>
<feature type="binding site" evidence="7">
    <location>
        <position position="303"/>
    </location>
    <ligand>
        <name>FMN</name>
        <dbReference type="ChEBI" id="CHEBI:58210"/>
    </ligand>
</feature>
<keyword evidence="5 7" id="KW-0057">Aromatic amino acid biosynthesis</keyword>
<dbReference type="NCBIfam" id="NF003793">
    <property type="entry name" value="PRK05382.1"/>
    <property type="match status" value="1"/>
</dbReference>
<dbReference type="EMBL" id="CP010822">
    <property type="protein sequence ID" value="ALJ90411.1"/>
    <property type="molecule type" value="Genomic_DNA"/>
</dbReference>
<dbReference type="Pfam" id="PF01264">
    <property type="entry name" value="Chorismate_synt"/>
    <property type="match status" value="1"/>
</dbReference>
<dbReference type="EC" id="4.2.3.5" evidence="3 7"/>
<dbReference type="PANTHER" id="PTHR21085">
    <property type="entry name" value="CHORISMATE SYNTHASE"/>
    <property type="match status" value="1"/>
</dbReference>
<name>A0ABM5VJU3_THEA5</name>
<dbReference type="Proteomes" id="UP000058660">
    <property type="component" value="Chromosome"/>
</dbReference>
<evidence type="ECO:0000256" key="9">
    <source>
        <dbReference type="SAM" id="MobiDB-lite"/>
    </source>
</evidence>
<organism evidence="10 11">
    <name type="scientific">Thermus aquaticus (strain ATCC BAA-2747 / Y51MC23)</name>
    <dbReference type="NCBI Taxonomy" id="498848"/>
    <lineage>
        <taxon>Bacteria</taxon>
        <taxon>Thermotogati</taxon>
        <taxon>Deinococcota</taxon>
        <taxon>Deinococci</taxon>
        <taxon>Thermales</taxon>
        <taxon>Thermaceae</taxon>
        <taxon>Thermus</taxon>
    </lineage>
</organism>
<comment type="similarity">
    <text evidence="2 7 8">Belongs to the chorismate synthase family.</text>
</comment>
<comment type="catalytic activity">
    <reaction evidence="7 8">
        <text>5-O-(1-carboxyvinyl)-3-phosphoshikimate = chorismate + phosphate</text>
        <dbReference type="Rhea" id="RHEA:21020"/>
        <dbReference type="ChEBI" id="CHEBI:29748"/>
        <dbReference type="ChEBI" id="CHEBI:43474"/>
        <dbReference type="ChEBI" id="CHEBI:57701"/>
        <dbReference type="EC" id="4.2.3.5"/>
    </reaction>
</comment>
<feature type="region of interest" description="Disordered" evidence="9">
    <location>
        <begin position="104"/>
        <end position="125"/>
    </location>
</feature>
<evidence type="ECO:0000256" key="7">
    <source>
        <dbReference type="HAMAP-Rule" id="MF_00300"/>
    </source>
</evidence>
<comment type="function">
    <text evidence="7">Catalyzes the anti-1,4-elimination of the C-3 phosphate and the C-6 proR hydrogen from 5-enolpyruvylshikimate-3-phosphate (EPSP) to yield chorismate, which is the branch point compound that serves as the starting substrate for the three terminal pathways of aromatic amino acid biosynthesis. This reaction introduces a second double bond into the aromatic ring system.</text>
</comment>
<keyword evidence="7" id="KW-0521">NADP</keyword>
<dbReference type="SUPFAM" id="SSF103263">
    <property type="entry name" value="Chorismate synthase, AroC"/>
    <property type="match status" value="1"/>
</dbReference>
<accession>A0ABM5VJU3</accession>
<evidence type="ECO:0000256" key="1">
    <source>
        <dbReference type="ARBA" id="ARBA00005044"/>
    </source>
</evidence>
<gene>
    <name evidence="7" type="primary">aroC</name>
    <name evidence="10" type="ORF">TO73_0553</name>
</gene>
<evidence type="ECO:0000256" key="5">
    <source>
        <dbReference type="ARBA" id="ARBA00023141"/>
    </source>
</evidence>
<dbReference type="NCBIfam" id="TIGR00033">
    <property type="entry name" value="aroC"/>
    <property type="match status" value="1"/>
</dbReference>
<evidence type="ECO:0000256" key="3">
    <source>
        <dbReference type="ARBA" id="ARBA00013036"/>
    </source>
</evidence>
<dbReference type="PIRSF" id="PIRSF001456">
    <property type="entry name" value="Chorismate_synth"/>
    <property type="match status" value="1"/>
</dbReference>
<dbReference type="HAMAP" id="MF_00300">
    <property type="entry name" value="Chorismate_synth"/>
    <property type="match status" value="1"/>
</dbReference>
<feature type="binding site" evidence="7">
    <location>
        <position position="51"/>
    </location>
    <ligand>
        <name>NADP(+)</name>
        <dbReference type="ChEBI" id="CHEBI:58349"/>
    </ligand>
</feature>
<comment type="subunit">
    <text evidence="7">Homotetramer.</text>
</comment>
<dbReference type="PANTHER" id="PTHR21085:SF0">
    <property type="entry name" value="CHORISMATE SYNTHASE"/>
    <property type="match status" value="1"/>
</dbReference>
<dbReference type="PROSITE" id="PS00787">
    <property type="entry name" value="CHORISMATE_SYNTHASE_1"/>
    <property type="match status" value="1"/>
</dbReference>
<dbReference type="CDD" id="cd07304">
    <property type="entry name" value="Chorismate_synthase"/>
    <property type="match status" value="1"/>
</dbReference>
<dbReference type="InterPro" id="IPR020541">
    <property type="entry name" value="Chorismate_synthase_CS"/>
</dbReference>
<comment type="cofactor">
    <cofactor evidence="7 8">
        <name>FMNH2</name>
        <dbReference type="ChEBI" id="CHEBI:57618"/>
    </cofactor>
    <text evidence="7 8">Reduced FMN (FMNH(2)).</text>
</comment>
<keyword evidence="7" id="KW-0288">FMN</keyword>
<feature type="binding site" evidence="7">
    <location>
        <position position="344"/>
    </location>
    <ligand>
        <name>FMN</name>
        <dbReference type="ChEBI" id="CHEBI:58210"/>
    </ligand>
</feature>
<proteinExistence type="inferred from homology"/>
<evidence type="ECO:0000256" key="6">
    <source>
        <dbReference type="ARBA" id="ARBA00023239"/>
    </source>
</evidence>
<feature type="binding site" evidence="7">
    <location>
        <begin position="140"/>
        <end position="142"/>
    </location>
    <ligand>
        <name>FMN</name>
        <dbReference type="ChEBI" id="CHEBI:58210"/>
    </ligand>
</feature>
<feature type="binding site" evidence="7">
    <location>
        <begin position="318"/>
        <end position="322"/>
    </location>
    <ligand>
        <name>FMN</name>
        <dbReference type="ChEBI" id="CHEBI:58210"/>
    </ligand>
</feature>
<keyword evidence="7" id="KW-0285">Flavoprotein</keyword>